<dbReference type="AlphaFoldDB" id="K1QDR9"/>
<accession>K1QDR9</accession>
<dbReference type="HOGENOM" id="CLU_2576169_0_0_1"/>
<sequence>MVKISYKVLDEETSNAPSVKSFRSNRLKGNVIGVQRENLFFLSVRAKQFDLLAENVNVTCAQVPPIWFDGNQRACYDPPTS</sequence>
<organism evidence="1">
    <name type="scientific">Magallana gigas</name>
    <name type="common">Pacific oyster</name>
    <name type="synonym">Crassostrea gigas</name>
    <dbReference type="NCBI Taxonomy" id="29159"/>
    <lineage>
        <taxon>Eukaryota</taxon>
        <taxon>Metazoa</taxon>
        <taxon>Spiralia</taxon>
        <taxon>Lophotrochozoa</taxon>
        <taxon>Mollusca</taxon>
        <taxon>Bivalvia</taxon>
        <taxon>Autobranchia</taxon>
        <taxon>Pteriomorphia</taxon>
        <taxon>Ostreida</taxon>
        <taxon>Ostreoidea</taxon>
        <taxon>Ostreidae</taxon>
        <taxon>Magallana</taxon>
    </lineage>
</organism>
<proteinExistence type="predicted"/>
<protein>
    <submittedName>
        <fullName evidence="1">Uncharacterized protein</fullName>
    </submittedName>
</protein>
<gene>
    <name evidence="1" type="ORF">CGI_10008018</name>
</gene>
<dbReference type="InParanoid" id="K1QDR9"/>
<reference evidence="1" key="1">
    <citation type="journal article" date="2012" name="Nature">
        <title>The oyster genome reveals stress adaptation and complexity of shell formation.</title>
        <authorList>
            <person name="Zhang G."/>
            <person name="Fang X."/>
            <person name="Guo X."/>
            <person name="Li L."/>
            <person name="Luo R."/>
            <person name="Xu F."/>
            <person name="Yang P."/>
            <person name="Zhang L."/>
            <person name="Wang X."/>
            <person name="Qi H."/>
            <person name="Xiong Z."/>
            <person name="Que H."/>
            <person name="Xie Y."/>
            <person name="Holland P.W."/>
            <person name="Paps J."/>
            <person name="Zhu Y."/>
            <person name="Wu F."/>
            <person name="Chen Y."/>
            <person name="Wang J."/>
            <person name="Peng C."/>
            <person name="Meng J."/>
            <person name="Yang L."/>
            <person name="Liu J."/>
            <person name="Wen B."/>
            <person name="Zhang N."/>
            <person name="Huang Z."/>
            <person name="Zhu Q."/>
            <person name="Feng Y."/>
            <person name="Mount A."/>
            <person name="Hedgecock D."/>
            <person name="Xu Z."/>
            <person name="Liu Y."/>
            <person name="Domazet-Loso T."/>
            <person name="Du Y."/>
            <person name="Sun X."/>
            <person name="Zhang S."/>
            <person name="Liu B."/>
            <person name="Cheng P."/>
            <person name="Jiang X."/>
            <person name="Li J."/>
            <person name="Fan D."/>
            <person name="Wang W."/>
            <person name="Fu W."/>
            <person name="Wang T."/>
            <person name="Wang B."/>
            <person name="Zhang J."/>
            <person name="Peng Z."/>
            <person name="Li Y."/>
            <person name="Li N."/>
            <person name="Wang J."/>
            <person name="Chen M."/>
            <person name="He Y."/>
            <person name="Tan F."/>
            <person name="Song X."/>
            <person name="Zheng Q."/>
            <person name="Huang R."/>
            <person name="Yang H."/>
            <person name="Du X."/>
            <person name="Chen L."/>
            <person name="Yang M."/>
            <person name="Gaffney P.M."/>
            <person name="Wang S."/>
            <person name="Luo L."/>
            <person name="She Z."/>
            <person name="Ming Y."/>
            <person name="Huang W."/>
            <person name="Zhang S."/>
            <person name="Huang B."/>
            <person name="Zhang Y."/>
            <person name="Qu T."/>
            <person name="Ni P."/>
            <person name="Miao G."/>
            <person name="Wang J."/>
            <person name="Wang Q."/>
            <person name="Steinberg C.E."/>
            <person name="Wang H."/>
            <person name="Li N."/>
            <person name="Qian L."/>
            <person name="Zhang G."/>
            <person name="Li Y."/>
            <person name="Yang H."/>
            <person name="Liu X."/>
            <person name="Wang J."/>
            <person name="Yin Y."/>
            <person name="Wang J."/>
        </authorList>
    </citation>
    <scope>NUCLEOTIDE SEQUENCE [LARGE SCALE GENOMIC DNA]</scope>
    <source>
        <strain evidence="1">05x7-T-G4-1.051#20</strain>
    </source>
</reference>
<dbReference type="EMBL" id="JH817661">
    <property type="protein sequence ID" value="EKC19636.1"/>
    <property type="molecule type" value="Genomic_DNA"/>
</dbReference>
<evidence type="ECO:0000313" key="1">
    <source>
        <dbReference type="EMBL" id="EKC19636.1"/>
    </source>
</evidence>
<name>K1QDR9_MAGGI</name>